<proteinExistence type="predicted"/>
<feature type="compositionally biased region" description="Low complexity" evidence="1">
    <location>
        <begin position="486"/>
        <end position="503"/>
    </location>
</feature>
<dbReference type="Proteomes" id="UP001165120">
    <property type="component" value="Unassembled WGS sequence"/>
</dbReference>
<dbReference type="PANTHER" id="PTHR38407:SF1">
    <property type="entry name" value="PROTEIN IVY1"/>
    <property type="match status" value="1"/>
</dbReference>
<evidence type="ECO:0000256" key="1">
    <source>
        <dbReference type="SAM" id="MobiDB-lite"/>
    </source>
</evidence>
<feature type="region of interest" description="Disordered" evidence="1">
    <location>
        <begin position="338"/>
        <end position="411"/>
    </location>
</feature>
<dbReference type="GO" id="GO:0000329">
    <property type="term" value="C:fungal-type vacuole membrane"/>
    <property type="evidence" value="ECO:0007669"/>
    <property type="project" value="InterPro"/>
</dbReference>
<dbReference type="Gene3D" id="1.20.1270.60">
    <property type="entry name" value="Arfaptin homology (AH) domain/BAR domain"/>
    <property type="match status" value="1"/>
</dbReference>
<dbReference type="PANTHER" id="PTHR38407">
    <property type="entry name" value="PROTEIN IVY1"/>
    <property type="match status" value="1"/>
</dbReference>
<evidence type="ECO:0000313" key="3">
    <source>
        <dbReference type="Proteomes" id="UP001165120"/>
    </source>
</evidence>
<dbReference type="InterPro" id="IPR027267">
    <property type="entry name" value="AH/BAR_dom_sf"/>
</dbReference>
<dbReference type="AlphaFoldDB" id="A0A9W6W984"/>
<organism evidence="2 3">
    <name type="scientific">Candida boidinii</name>
    <name type="common">Yeast</name>
    <dbReference type="NCBI Taxonomy" id="5477"/>
    <lineage>
        <taxon>Eukaryota</taxon>
        <taxon>Fungi</taxon>
        <taxon>Dikarya</taxon>
        <taxon>Ascomycota</taxon>
        <taxon>Saccharomycotina</taxon>
        <taxon>Pichiomycetes</taxon>
        <taxon>Pichiales</taxon>
        <taxon>Pichiaceae</taxon>
        <taxon>Ogataea</taxon>
        <taxon>Ogataea/Candida clade</taxon>
    </lineage>
</organism>
<dbReference type="SUPFAM" id="SSF103657">
    <property type="entry name" value="BAR/IMD domain-like"/>
    <property type="match status" value="1"/>
</dbReference>
<dbReference type="GO" id="GO:0005543">
    <property type="term" value="F:phospholipid binding"/>
    <property type="evidence" value="ECO:0007669"/>
    <property type="project" value="InterPro"/>
</dbReference>
<evidence type="ECO:0000313" key="2">
    <source>
        <dbReference type="EMBL" id="GME69416.1"/>
    </source>
</evidence>
<comment type="caution">
    <text evidence="2">The sequence shown here is derived from an EMBL/GenBank/DDBJ whole genome shotgun (WGS) entry which is preliminary data.</text>
</comment>
<dbReference type="EMBL" id="BSXN01000669">
    <property type="protein sequence ID" value="GME69416.1"/>
    <property type="molecule type" value="Genomic_DNA"/>
</dbReference>
<gene>
    <name evidence="2" type="ORF">Cboi02_000229600</name>
</gene>
<feature type="region of interest" description="Disordered" evidence="1">
    <location>
        <begin position="446"/>
        <end position="470"/>
    </location>
</feature>
<dbReference type="InterPro" id="IPR037470">
    <property type="entry name" value="IVY1"/>
</dbReference>
<name>A0A9W6W984_CANBO</name>
<sequence length="552" mass="61618">MRKVPPAHLSEFYSYVNNTSSDMDTTNESIPDTSINTNNNNTNNINTNNSVNDISSTNVSSNYPSHPMNYHSYSGIDSRRGSFTTLNSASSLTSMTMDLPILITSKDFNEAVNCYQDLIKNSENYRLALKALSIATSEFSNSIENLARCKGSNLISDDLLNVSGLHYLIANQQQILSNTIQYNFEEPLKQHKDDFIKTYKKDEINFKSVINNKIKLLKKNENDNKKLVKLKTRNLITYKSNLIKLTNQLDEIDRLKHDYYFNIFEKFSNSANFILEKSCSIIKAELTTFENLSNKGKPGYGLDSLLNTIDKTKDPFNYTKDTITTDKKQIKNPILSLPQFSPSQQQSQPTSLSSISSSNSPPIIASSPIKNGSSSSLIPSSSQNFYTATTSTTTSTNGNNKEDQLDPNTSTSTIDQQLHFQNPIESTINPINSTSHLSNEPALISSFRKSNDDNNNNHNDTEDDNNTLNGVNKKFENILNIDNQLSATNTTQVTTSPTPATKTNDNDDNDESFSLPIVTNSNSFPNISSNSLANTIKNSIKKKTSFINEWND</sequence>
<keyword evidence="3" id="KW-1185">Reference proteome</keyword>
<protein>
    <submittedName>
        <fullName evidence="2">Unnamed protein product</fullName>
    </submittedName>
</protein>
<accession>A0A9W6W984</accession>
<reference evidence="2" key="1">
    <citation type="submission" date="2023-04" db="EMBL/GenBank/DDBJ databases">
        <title>Candida boidinii NBRC 10035.</title>
        <authorList>
            <person name="Ichikawa N."/>
            <person name="Sato H."/>
            <person name="Tonouchi N."/>
        </authorList>
    </citation>
    <scope>NUCLEOTIDE SEQUENCE</scope>
    <source>
        <strain evidence="2">NBRC 10035</strain>
    </source>
</reference>
<feature type="region of interest" description="Disordered" evidence="1">
    <location>
        <begin position="486"/>
        <end position="513"/>
    </location>
</feature>
<dbReference type="GO" id="GO:0042144">
    <property type="term" value="P:vacuole fusion, non-autophagic"/>
    <property type="evidence" value="ECO:0007669"/>
    <property type="project" value="InterPro"/>
</dbReference>
<feature type="compositionally biased region" description="Low complexity" evidence="1">
    <location>
        <begin position="338"/>
        <end position="396"/>
    </location>
</feature>